<dbReference type="RefSeq" id="WP_146850078.1">
    <property type="nucleotide sequence ID" value="NZ_BKAG01000010.1"/>
</dbReference>
<keyword evidence="2" id="KW-1185">Reference proteome</keyword>
<proteinExistence type="predicted"/>
<name>A0A512M6W1_9BACT</name>
<evidence type="ECO:0000313" key="2">
    <source>
        <dbReference type="Proteomes" id="UP000321577"/>
    </source>
</evidence>
<evidence type="ECO:0000313" key="1">
    <source>
        <dbReference type="EMBL" id="GEP42480.1"/>
    </source>
</evidence>
<dbReference type="Proteomes" id="UP000321577">
    <property type="component" value="Unassembled WGS sequence"/>
</dbReference>
<organism evidence="1 2">
    <name type="scientific">Brevifollis gellanilyticus</name>
    <dbReference type="NCBI Taxonomy" id="748831"/>
    <lineage>
        <taxon>Bacteria</taxon>
        <taxon>Pseudomonadati</taxon>
        <taxon>Verrucomicrobiota</taxon>
        <taxon>Verrucomicrobiia</taxon>
        <taxon>Verrucomicrobiales</taxon>
        <taxon>Verrucomicrobiaceae</taxon>
    </lineage>
</organism>
<dbReference type="OrthoDB" id="3078144at2"/>
<gene>
    <name evidence="1" type="ORF">BGE01nite_17710</name>
</gene>
<comment type="caution">
    <text evidence="1">The sequence shown here is derived from an EMBL/GenBank/DDBJ whole genome shotgun (WGS) entry which is preliminary data.</text>
</comment>
<sequence>MSKSFYLHTTVPGLDDSVAAEQGFVIFGKHPDPEALQPMDLAIFTVHLARKLGVITRVPPQAGLLPYDASHDNLIFDAPLAGLAVGRRMRFLRGWKDYGSCVKCFNGLGLLGEHILKELRRLQKADKASLKADALAFLRSRKTKLNDGRTAIFTEAEIEAVSDAEIATLDLEALAIWKVYGARPIVCSTSSNMGISLHEALRFMQKKPVTLAGKHFTVLNDDEGWLIIWCPDEQADFMNAEKTEHLRSLETEQPPLTVLHTYINRKQRDPGALKDALDSGGYFFPTNPQSSDELQNLLANSLGDVARERRCTTEQLLADEKVRYTLRSLGCSIEGNRIVVRGGVEGGLFGLMAGYLVMLDETIPRNDTAAISTWNQASIGAALAAAVLADLELREPQKLSPSIRADLKATFPAIDTFLNRQQLGKDLPTRIHGVFDLANLQSLAQLLGVVVERHLSGRGTAYVGLGSSSYANGNRCYSILKESLLCNGPFMGKETFHPATHTLNPIAQALIYADDMHRAASQPAFASMSAEERVRYIMQHSRKPEPAGAAAMAGYLLSRMDERTLSVIELAAVLRLAGFDSATFLEFAGFNKDVQGTNWFLQEASEEGPYMETLAKQFLQLIDRDLKELLELARHERTHSRLNYRLRPLDPAAFEALNPAVNIYLTGDNTRQPKAKLVQKILERYMVTRDQFVTLLSEDQAVQNRAQEVDFITLVNLTFSKTASALKWLQNKIEAAGQSILASRISSMAEKN</sequence>
<accession>A0A512M6W1</accession>
<dbReference type="EMBL" id="BKAG01000010">
    <property type="protein sequence ID" value="GEP42480.1"/>
    <property type="molecule type" value="Genomic_DNA"/>
</dbReference>
<dbReference type="AlphaFoldDB" id="A0A512M6W1"/>
<reference evidence="1 2" key="1">
    <citation type="submission" date="2019-07" db="EMBL/GenBank/DDBJ databases">
        <title>Whole genome shotgun sequence of Brevifollis gellanilyticus NBRC 108608.</title>
        <authorList>
            <person name="Hosoyama A."/>
            <person name="Uohara A."/>
            <person name="Ohji S."/>
            <person name="Ichikawa N."/>
        </authorList>
    </citation>
    <scope>NUCLEOTIDE SEQUENCE [LARGE SCALE GENOMIC DNA]</scope>
    <source>
        <strain evidence="1 2">NBRC 108608</strain>
    </source>
</reference>
<protein>
    <submittedName>
        <fullName evidence="1">Uncharacterized protein</fullName>
    </submittedName>
</protein>